<evidence type="ECO:0000313" key="3">
    <source>
        <dbReference type="EMBL" id="SEK29307.1"/>
    </source>
</evidence>
<proteinExistence type="predicted"/>
<feature type="domain" description="Spore coat protein U/FanG" evidence="2">
    <location>
        <begin position="29"/>
        <end position="159"/>
    </location>
</feature>
<evidence type="ECO:0000256" key="1">
    <source>
        <dbReference type="SAM" id="MobiDB-lite"/>
    </source>
</evidence>
<gene>
    <name evidence="3" type="ORF">SAMN05192542_101470</name>
</gene>
<dbReference type="InterPro" id="IPR007893">
    <property type="entry name" value="Spore_coat_U/FanG"/>
</dbReference>
<dbReference type="OrthoDB" id="8901110at2"/>
<feature type="domain" description="Spore coat protein U/FanG" evidence="2">
    <location>
        <begin position="182"/>
        <end position="309"/>
    </location>
</feature>
<name>A0A1H7FVL6_9BURK</name>
<keyword evidence="4" id="KW-1185">Reference proteome</keyword>
<dbReference type="InterPro" id="IPR053167">
    <property type="entry name" value="Spore_coat_component"/>
</dbReference>
<accession>A0A1H7FVL6</accession>
<dbReference type="SMART" id="SM00972">
    <property type="entry name" value="SCPU"/>
    <property type="match status" value="2"/>
</dbReference>
<dbReference type="EMBL" id="FOAJ01000001">
    <property type="protein sequence ID" value="SEK29307.1"/>
    <property type="molecule type" value="Genomic_DNA"/>
</dbReference>
<sequence length="313" mass="33884">MPAPRIPNVIALRFLVACAVLGGFPVLLCAYDSTPGSGDASFGSRDSIAVQSAALATTSTNTFKSAFNLWPAISIANNQVMLTPTSTNNFMLNGSGGYGIPYRVYADASYTVVLTQNGQMDFFDRLSRTDDKSGSFRLFFRTAAGANVPAGVYRDTINVRWDWRICKLSTLICLDYEYGNATTAIRVELVVTKACQIGRAPDVDFGRCALVANFEPVMQSVTLTCTRAQPYRTYFSDGNSYDGAWKRMTQGGASLQYNLYVPGTGTPWDSRNRQGGTGTGQPQSLPYTARVNAAQPEQPAGAYSDSVSIVVEY</sequence>
<keyword evidence="3" id="KW-0167">Capsid protein</keyword>
<feature type="region of interest" description="Disordered" evidence="1">
    <location>
        <begin position="266"/>
        <end position="285"/>
    </location>
</feature>
<protein>
    <submittedName>
        <fullName evidence="3">Spore coat protein U (SCPU) domain-containing protein</fullName>
    </submittedName>
</protein>
<dbReference type="AlphaFoldDB" id="A0A1H7FVL6"/>
<dbReference type="Proteomes" id="UP000199120">
    <property type="component" value="Unassembled WGS sequence"/>
</dbReference>
<dbReference type="PANTHER" id="PTHR37089">
    <property type="entry name" value="PROTEIN U-RELATED"/>
    <property type="match status" value="1"/>
</dbReference>
<dbReference type="Pfam" id="PF05229">
    <property type="entry name" value="SCPU"/>
    <property type="match status" value="2"/>
</dbReference>
<evidence type="ECO:0000259" key="2">
    <source>
        <dbReference type="Pfam" id="PF05229"/>
    </source>
</evidence>
<evidence type="ECO:0000313" key="4">
    <source>
        <dbReference type="Proteomes" id="UP000199120"/>
    </source>
</evidence>
<organism evidence="3 4">
    <name type="scientific">Paraburkholderia caballeronis</name>
    <dbReference type="NCBI Taxonomy" id="416943"/>
    <lineage>
        <taxon>Bacteria</taxon>
        <taxon>Pseudomonadati</taxon>
        <taxon>Pseudomonadota</taxon>
        <taxon>Betaproteobacteria</taxon>
        <taxon>Burkholderiales</taxon>
        <taxon>Burkholderiaceae</taxon>
        <taxon>Paraburkholderia</taxon>
    </lineage>
</organism>
<reference evidence="4" key="1">
    <citation type="submission" date="2016-10" db="EMBL/GenBank/DDBJ databases">
        <authorList>
            <person name="Varghese N."/>
            <person name="Submissions S."/>
        </authorList>
    </citation>
    <scope>NUCLEOTIDE SEQUENCE [LARGE SCALE GENOMIC DNA]</scope>
    <source>
        <strain evidence="4">LMG 26416</strain>
    </source>
</reference>
<dbReference type="STRING" id="416943.SAMN05445871_5774"/>
<dbReference type="PANTHER" id="PTHR37089:SF1">
    <property type="entry name" value="MEMBRANE PROTEIN"/>
    <property type="match status" value="1"/>
</dbReference>
<keyword evidence="3" id="KW-0946">Virion</keyword>